<feature type="domain" description="Chemoreceptor zinc-binding" evidence="1">
    <location>
        <begin position="85"/>
        <end position="145"/>
    </location>
</feature>
<gene>
    <name evidence="2" type="ORF">EV678_0609</name>
</gene>
<dbReference type="Gene3D" id="1.20.120.30">
    <property type="entry name" value="Aspartate receptor, ligand-binding domain"/>
    <property type="match status" value="1"/>
</dbReference>
<reference evidence="2 3" key="1">
    <citation type="submission" date="2019-02" db="EMBL/GenBank/DDBJ databases">
        <title>Genomic Encyclopedia of Type Strains, Phase IV (KMG-IV): sequencing the most valuable type-strain genomes for metagenomic binning, comparative biology and taxonomic classification.</title>
        <authorList>
            <person name="Goeker M."/>
        </authorList>
    </citation>
    <scope>NUCLEOTIDE SEQUENCE [LARGE SCALE GENOMIC DNA]</scope>
    <source>
        <strain evidence="2 3">DSM 21223</strain>
    </source>
</reference>
<proteinExistence type="predicted"/>
<evidence type="ECO:0000259" key="1">
    <source>
        <dbReference type="Pfam" id="PF13682"/>
    </source>
</evidence>
<dbReference type="Pfam" id="PF13682">
    <property type="entry name" value="CZB"/>
    <property type="match status" value="1"/>
</dbReference>
<dbReference type="InterPro" id="IPR025991">
    <property type="entry name" value="Chemoreceptor_zinc-bind_dom"/>
</dbReference>
<dbReference type="RefSeq" id="WP_130458470.1">
    <property type="nucleotide sequence ID" value="NZ_SHKM01000001.1"/>
</dbReference>
<evidence type="ECO:0000313" key="2">
    <source>
        <dbReference type="EMBL" id="RZT89815.1"/>
    </source>
</evidence>
<dbReference type="Proteomes" id="UP000292136">
    <property type="component" value="Unassembled WGS sequence"/>
</dbReference>
<keyword evidence="3" id="KW-1185">Reference proteome</keyword>
<dbReference type="EMBL" id="SHKM01000001">
    <property type="protein sequence ID" value="RZT89815.1"/>
    <property type="molecule type" value="Genomic_DNA"/>
</dbReference>
<name>A0ABY0ISQ7_9RHOO</name>
<evidence type="ECO:0000313" key="3">
    <source>
        <dbReference type="Proteomes" id="UP000292136"/>
    </source>
</evidence>
<sequence>MADEMQLVIFQVGRKTLALPLQEVEHILSLGGEEGRQGISAEGGMILFQGQAIPWRPLWDPLGEPSVFLEFDELAQTLPRRRQDHLDWMAALDQSLRHDIPFTKAHSPRECAFGQWFYAFRTEDRRLALLLSQFEHPHALVHGLAEVLLGQVAAGRREEALAALEAARQGVLAELLALFDTVIALVPTLKRPLALILNDSGQRTALGVDRVLDIRSVTAADVHPARGRLGGLVPQAFIGDSASGGALIPLLAASQLASLG</sequence>
<organism evidence="2 3">
    <name type="scientific">Azospira oryzae</name>
    <dbReference type="NCBI Taxonomy" id="146939"/>
    <lineage>
        <taxon>Bacteria</taxon>
        <taxon>Pseudomonadati</taxon>
        <taxon>Pseudomonadota</taxon>
        <taxon>Betaproteobacteria</taxon>
        <taxon>Rhodocyclales</taxon>
        <taxon>Rhodocyclaceae</taxon>
        <taxon>Azospira</taxon>
    </lineage>
</organism>
<protein>
    <submittedName>
        <fullName evidence="2">Chemoreceptor zinc-binding protein</fullName>
    </submittedName>
</protein>
<accession>A0ABY0ISQ7</accession>
<comment type="caution">
    <text evidence="2">The sequence shown here is derived from an EMBL/GenBank/DDBJ whole genome shotgun (WGS) entry which is preliminary data.</text>
</comment>